<dbReference type="InterPro" id="IPR001736">
    <property type="entry name" value="PLipase_D/transphosphatidylase"/>
</dbReference>
<evidence type="ECO:0000313" key="3">
    <source>
        <dbReference type="Proteomes" id="UP000182715"/>
    </source>
</evidence>
<dbReference type="Gene3D" id="3.30.870.10">
    <property type="entry name" value="Endonuclease Chain A"/>
    <property type="match status" value="2"/>
</dbReference>
<feature type="domain" description="PLD phosphodiesterase" evidence="1">
    <location>
        <begin position="180"/>
        <end position="207"/>
    </location>
</feature>
<dbReference type="PANTHER" id="PTHR21248">
    <property type="entry name" value="CARDIOLIPIN SYNTHASE"/>
    <property type="match status" value="1"/>
</dbReference>
<evidence type="ECO:0000259" key="1">
    <source>
        <dbReference type="PROSITE" id="PS50035"/>
    </source>
</evidence>
<dbReference type="Pfam" id="PF13091">
    <property type="entry name" value="PLDc_2"/>
    <property type="match status" value="2"/>
</dbReference>
<reference evidence="2 3" key="1">
    <citation type="submission" date="2014-11" db="EMBL/GenBank/DDBJ databases">
        <authorList>
            <person name="Diene M.Seydina."/>
        </authorList>
    </citation>
    <scope>NUCLEOTIDE SEQUENCE [LARGE SCALE GENOMIC DNA]</scope>
    <source>
        <strain evidence="2 3">Neisseria meningitidis CHUV</strain>
    </source>
</reference>
<dbReference type="CDD" id="cd09111">
    <property type="entry name" value="PLDc_ymdC_like_1"/>
    <property type="match status" value="1"/>
</dbReference>
<dbReference type="PROSITE" id="PS50035">
    <property type="entry name" value="PLD"/>
    <property type="match status" value="2"/>
</dbReference>
<dbReference type="EC" id="2.7.8.-" evidence="2"/>
<evidence type="ECO:0000313" key="2">
    <source>
        <dbReference type="EMBL" id="CRZ00341.1"/>
    </source>
</evidence>
<dbReference type="AlphaFoldDB" id="A0A0H5QFJ4"/>
<dbReference type="GO" id="GO:0030572">
    <property type="term" value="F:phosphatidyltransferase activity"/>
    <property type="evidence" value="ECO:0007669"/>
    <property type="project" value="UniProtKB-ARBA"/>
</dbReference>
<sequence length="525" mass="59324">MRANPKTQAMPSETISLMKTRSLISLLCLLLCSCSSWLPPLEERTESRHFNTSKPVRLDNILQIRHTPHTNGLSDIYLLNDPHEAFAARAALIESAEHSLDLQYYIWRNDISGRLLFNLVYLAAERGVRVRLLLDDNNTRGLDDLLLALDSHPNIEVRLFNPFVFRKWRALGYLTDFPRLNRRMHNKSFTADNRATILGGRNIGDEYFKVGEDTVFADLDILATGSVVGEVSHDFDRYWASHSAHNATRIIRSGNIGKGLQALGYNDETSRHALLRYRETVEQSPLYQKIQTGRIDWQSVQTRLISDDPAKGLDRDRRKPPIAGRLQDALKQPEKSVYLVSPYFVPTKSGTDALAKLVQDGIDVTVLTNSLQATDVAAVHSGYVKYRKPLLKAGIKLYELQPNHAVPATKDKGLTGSSVTSLHAKTFIVDGKRIFIGSFNLDPRSARLNTEMGVVIESPKIAEQMERTLADTTPEYAYRVTLDRHNRLQWHDPATRKTYPNEPEAKLWKRIAAKILSLLPIEGLL</sequence>
<proteinExistence type="predicted"/>
<keyword evidence="2" id="KW-0808">Transferase</keyword>
<dbReference type="GO" id="GO:0032049">
    <property type="term" value="P:cardiolipin biosynthetic process"/>
    <property type="evidence" value="ECO:0007669"/>
    <property type="project" value="UniProtKB-ARBA"/>
</dbReference>
<organism evidence="2 3">
    <name type="scientific">Neisseria meningitidis serogroup B</name>
    <dbReference type="NCBI Taxonomy" id="491"/>
    <lineage>
        <taxon>Bacteria</taxon>
        <taxon>Pseudomonadati</taxon>
        <taxon>Pseudomonadota</taxon>
        <taxon>Betaproteobacteria</taxon>
        <taxon>Neisseriales</taxon>
        <taxon>Neisseriaceae</taxon>
        <taxon>Neisseria</taxon>
    </lineage>
</organism>
<protein>
    <submittedName>
        <fullName evidence="2">Cardiolipin synthetase</fullName>
        <ecNumber evidence="2">2.7.8.-</ecNumber>
    </submittedName>
</protein>
<dbReference type="PROSITE" id="PS51257">
    <property type="entry name" value="PROKAR_LIPOPROTEIN"/>
    <property type="match status" value="1"/>
</dbReference>
<name>A0A0H5QFJ4_NEIMI</name>
<accession>A0A0H5QFJ4</accession>
<feature type="domain" description="PLD phosphodiesterase" evidence="1">
    <location>
        <begin position="418"/>
        <end position="445"/>
    </location>
</feature>
<dbReference type="SUPFAM" id="SSF56024">
    <property type="entry name" value="Phospholipase D/nuclease"/>
    <property type="match status" value="2"/>
</dbReference>
<dbReference type="EMBL" id="CVTF01000131">
    <property type="protein sequence ID" value="CRZ00341.1"/>
    <property type="molecule type" value="Genomic_DNA"/>
</dbReference>
<dbReference type="InterPro" id="IPR025202">
    <property type="entry name" value="PLD-like_dom"/>
</dbReference>
<dbReference type="FunFam" id="3.30.870.10:FF:000024">
    <property type="entry name" value="Cardiolipin synthase C"/>
    <property type="match status" value="1"/>
</dbReference>
<dbReference type="PANTHER" id="PTHR21248:SF12">
    <property type="entry name" value="CARDIOLIPIN SYNTHASE C"/>
    <property type="match status" value="1"/>
</dbReference>
<dbReference type="Proteomes" id="UP000182715">
    <property type="component" value="Unassembled WGS sequence"/>
</dbReference>
<dbReference type="SMART" id="SM00155">
    <property type="entry name" value="PLDc"/>
    <property type="match status" value="2"/>
</dbReference>
<dbReference type="CDD" id="cd09113">
    <property type="entry name" value="PLDc_ymdC_like_2"/>
    <property type="match status" value="1"/>
</dbReference>